<reference evidence="7" key="2">
    <citation type="submission" date="2025-08" db="UniProtKB">
        <authorList>
            <consortium name="Ensembl"/>
        </authorList>
    </citation>
    <scope>IDENTIFICATION</scope>
</reference>
<dbReference type="FunFam" id="1.10.10.790:FF:000006">
    <property type="entry name" value="U2 snRNP-associated SURP motif-containing protein isoform X1"/>
    <property type="match status" value="1"/>
</dbReference>
<evidence type="ECO:0000259" key="5">
    <source>
        <dbReference type="PROSITE" id="PS50128"/>
    </source>
</evidence>
<evidence type="ECO:0000313" key="8">
    <source>
        <dbReference type="Proteomes" id="UP000007875"/>
    </source>
</evidence>
<dbReference type="InParanoid" id="H2ZCT7"/>
<dbReference type="Pfam" id="PF08312">
    <property type="entry name" value="cwf21"/>
    <property type="match status" value="1"/>
</dbReference>
<dbReference type="CDD" id="cd21370">
    <property type="entry name" value="cwf21_SR140"/>
    <property type="match status" value="1"/>
</dbReference>
<feature type="region of interest" description="Disordered" evidence="3">
    <location>
        <begin position="698"/>
        <end position="729"/>
    </location>
</feature>
<proteinExistence type="predicted"/>
<evidence type="ECO:0000313" key="7">
    <source>
        <dbReference type="Ensembl" id="ENSCSAVP00000015403.1"/>
    </source>
</evidence>
<dbReference type="Gene3D" id="6.10.140.420">
    <property type="match status" value="1"/>
</dbReference>
<keyword evidence="1 2" id="KW-0694">RNA-binding</keyword>
<name>H2ZCT7_CIOSA</name>
<evidence type="ECO:0008006" key="9">
    <source>
        <dbReference type="Google" id="ProtNLM"/>
    </source>
</evidence>
<dbReference type="Pfam" id="PF04818">
    <property type="entry name" value="CID"/>
    <property type="match status" value="1"/>
</dbReference>
<dbReference type="GO" id="GO:0005634">
    <property type="term" value="C:nucleus"/>
    <property type="evidence" value="ECO:0007669"/>
    <property type="project" value="TreeGrafter"/>
</dbReference>
<dbReference type="PANTHER" id="PTHR23140">
    <property type="entry name" value="RNA PROCESSING PROTEIN LD23810P"/>
    <property type="match status" value="1"/>
</dbReference>
<dbReference type="PANTHER" id="PTHR23140:SF0">
    <property type="entry name" value="U2 SNRNP-ASSOCIATED SURP MOTIF-CONTAINING PROTEIN"/>
    <property type="match status" value="1"/>
</dbReference>
<dbReference type="SUPFAM" id="SSF109905">
    <property type="entry name" value="Surp module (SWAP domain)"/>
    <property type="match status" value="1"/>
</dbReference>
<dbReference type="CDD" id="cd12223">
    <property type="entry name" value="RRM_SR140"/>
    <property type="match status" value="1"/>
</dbReference>
<dbReference type="eggNOG" id="KOG0151">
    <property type="taxonomic scope" value="Eukaryota"/>
</dbReference>
<dbReference type="Gene3D" id="1.10.10.790">
    <property type="entry name" value="Surp module"/>
    <property type="match status" value="1"/>
</dbReference>
<dbReference type="InterPro" id="IPR035009">
    <property type="entry name" value="SR140_RRM"/>
</dbReference>
<keyword evidence="8" id="KW-1185">Reference proteome</keyword>
<dbReference type="Proteomes" id="UP000007875">
    <property type="component" value="Unassembled WGS sequence"/>
</dbReference>
<dbReference type="SMART" id="SM01115">
    <property type="entry name" value="cwf21"/>
    <property type="match status" value="1"/>
</dbReference>
<feature type="region of interest" description="Disordered" evidence="3">
    <location>
        <begin position="62"/>
        <end position="115"/>
    </location>
</feature>
<dbReference type="InterPro" id="IPR000504">
    <property type="entry name" value="RRM_dom"/>
</dbReference>
<dbReference type="GeneTree" id="ENSGT00390000010687"/>
<protein>
    <recommendedName>
        <fullName evidence="9">U2 snRNP-associated SURP motif-containing protein</fullName>
    </recommendedName>
</protein>
<dbReference type="PROSITE" id="PS51391">
    <property type="entry name" value="CID"/>
    <property type="match status" value="1"/>
</dbReference>
<dbReference type="InterPro" id="IPR000061">
    <property type="entry name" value="Surp"/>
</dbReference>
<dbReference type="InterPro" id="IPR051485">
    <property type="entry name" value="SR-CTD_assoc_factor"/>
</dbReference>
<dbReference type="InterPro" id="IPR035979">
    <property type="entry name" value="RBD_domain_sf"/>
</dbReference>
<feature type="compositionally biased region" description="Basic residues" evidence="3">
    <location>
        <begin position="843"/>
        <end position="868"/>
    </location>
</feature>
<dbReference type="Ensembl" id="ENSCSAVT00000015580.1">
    <property type="protein sequence ID" value="ENSCSAVP00000015403.1"/>
    <property type="gene ID" value="ENSCSAVG00000009039.1"/>
</dbReference>
<dbReference type="InterPro" id="IPR047488">
    <property type="entry name" value="SR140_cwf21"/>
</dbReference>
<accession>H2ZCT7</accession>
<dbReference type="AlphaFoldDB" id="H2ZCT7"/>
<feature type="region of interest" description="Disordered" evidence="3">
    <location>
        <begin position="786"/>
        <end position="868"/>
    </location>
</feature>
<dbReference type="SMART" id="SM00582">
    <property type="entry name" value="RPR"/>
    <property type="match status" value="1"/>
</dbReference>
<reference evidence="8" key="1">
    <citation type="submission" date="2003-08" db="EMBL/GenBank/DDBJ databases">
        <authorList>
            <person name="Birren B."/>
            <person name="Nusbaum C."/>
            <person name="Abebe A."/>
            <person name="Abouelleil A."/>
            <person name="Adekoya E."/>
            <person name="Ait-zahra M."/>
            <person name="Allen N."/>
            <person name="Allen T."/>
            <person name="An P."/>
            <person name="Anderson M."/>
            <person name="Anderson S."/>
            <person name="Arachchi H."/>
            <person name="Armbruster J."/>
            <person name="Bachantsang P."/>
            <person name="Baldwin J."/>
            <person name="Barry A."/>
            <person name="Bayul T."/>
            <person name="Blitshsteyn B."/>
            <person name="Bloom T."/>
            <person name="Blye J."/>
            <person name="Boguslavskiy L."/>
            <person name="Borowsky M."/>
            <person name="Boukhgalter B."/>
            <person name="Brunache A."/>
            <person name="Butler J."/>
            <person name="Calixte N."/>
            <person name="Calvo S."/>
            <person name="Camarata J."/>
            <person name="Campo K."/>
            <person name="Chang J."/>
            <person name="Cheshatsang Y."/>
            <person name="Citroen M."/>
            <person name="Collymore A."/>
            <person name="Considine T."/>
            <person name="Cook A."/>
            <person name="Cooke P."/>
            <person name="Corum B."/>
            <person name="Cuomo C."/>
            <person name="David R."/>
            <person name="Dawoe T."/>
            <person name="Degray S."/>
            <person name="Dodge S."/>
            <person name="Dooley K."/>
            <person name="Dorje P."/>
            <person name="Dorjee K."/>
            <person name="Dorris L."/>
            <person name="Duffey N."/>
            <person name="Dupes A."/>
            <person name="Elkins T."/>
            <person name="Engels R."/>
            <person name="Erickson J."/>
            <person name="Farina A."/>
            <person name="Faro S."/>
            <person name="Ferreira P."/>
            <person name="Fischer H."/>
            <person name="Fitzgerald M."/>
            <person name="Foley K."/>
            <person name="Gage D."/>
            <person name="Galagan J."/>
            <person name="Gearin G."/>
            <person name="Gnerre S."/>
            <person name="Gnirke A."/>
            <person name="Goyette A."/>
            <person name="Graham J."/>
            <person name="Grandbois E."/>
            <person name="Gyaltsen K."/>
            <person name="Hafez N."/>
            <person name="Hagopian D."/>
            <person name="Hagos B."/>
            <person name="Hall J."/>
            <person name="Hatcher B."/>
            <person name="Heller A."/>
            <person name="Higgins H."/>
            <person name="Honan T."/>
            <person name="Horn A."/>
            <person name="Houde N."/>
            <person name="Hughes L."/>
            <person name="Hulme W."/>
            <person name="Husby E."/>
            <person name="Iliev I."/>
            <person name="Jaffe D."/>
            <person name="Jones C."/>
            <person name="Kamal M."/>
            <person name="Kamat A."/>
            <person name="Kamvysselis M."/>
            <person name="Karlsson E."/>
            <person name="Kells C."/>
            <person name="Kieu A."/>
            <person name="Kisner P."/>
            <person name="Kodira C."/>
            <person name="Kulbokas E."/>
            <person name="Labutti K."/>
            <person name="Lama D."/>
            <person name="Landers T."/>
            <person name="Leger J."/>
            <person name="Levine S."/>
            <person name="Lewis D."/>
            <person name="Lewis T."/>
            <person name="Lindblad-toh K."/>
            <person name="Liu X."/>
            <person name="Lokyitsang T."/>
            <person name="Lokyitsang Y."/>
            <person name="Lucien O."/>
            <person name="Lui A."/>
            <person name="Ma L.J."/>
            <person name="Mabbitt R."/>
            <person name="Macdonald J."/>
            <person name="Maclean C."/>
            <person name="Major J."/>
            <person name="Manning J."/>
            <person name="Marabella R."/>
            <person name="Maru K."/>
            <person name="Matthews C."/>
            <person name="Mauceli E."/>
            <person name="Mccarthy M."/>
            <person name="Mcdonough S."/>
            <person name="Mcghee T."/>
            <person name="Meldrim J."/>
            <person name="Meneus L."/>
            <person name="Mesirov J."/>
            <person name="Mihalev A."/>
            <person name="Mihova T."/>
            <person name="Mikkelsen T."/>
            <person name="Mlenga V."/>
            <person name="Moru K."/>
            <person name="Mozes J."/>
            <person name="Mulrain L."/>
            <person name="Munson G."/>
            <person name="Naylor J."/>
            <person name="Newes C."/>
            <person name="Nguyen C."/>
            <person name="Nguyen N."/>
            <person name="Nguyen T."/>
            <person name="Nicol R."/>
            <person name="Nielsen C."/>
            <person name="Nizzari M."/>
            <person name="Norbu C."/>
            <person name="Norbu N."/>
            <person name="O'donnell P."/>
            <person name="Okoawo O."/>
            <person name="O'leary S."/>
            <person name="Omotosho B."/>
            <person name="O'neill K."/>
            <person name="Osman S."/>
            <person name="Parker S."/>
            <person name="Perrin D."/>
            <person name="Phunkhang P."/>
            <person name="Piqani B."/>
            <person name="Purcell S."/>
            <person name="Rachupka T."/>
            <person name="Ramasamy U."/>
            <person name="Rameau R."/>
            <person name="Ray V."/>
            <person name="Raymond C."/>
            <person name="Retta R."/>
            <person name="Richardson S."/>
            <person name="Rise C."/>
            <person name="Rodriguez J."/>
            <person name="Rogers J."/>
            <person name="Rogov P."/>
            <person name="Rutman M."/>
            <person name="Schupbach R."/>
            <person name="Seaman C."/>
            <person name="Settipalli S."/>
            <person name="Sharpe T."/>
            <person name="Sheridan J."/>
            <person name="Sherpa N."/>
            <person name="Shi J."/>
            <person name="Smirnov S."/>
            <person name="Smith C."/>
            <person name="Sougnez C."/>
            <person name="Spencer B."/>
            <person name="Stalker J."/>
            <person name="Stange-thomann N."/>
            <person name="Stavropoulos S."/>
            <person name="Stetson K."/>
            <person name="Stone C."/>
            <person name="Stone S."/>
            <person name="Stubbs M."/>
            <person name="Talamas J."/>
            <person name="Tchuinga P."/>
            <person name="Tenzing P."/>
            <person name="Tesfaye S."/>
            <person name="Theodore J."/>
            <person name="Thoulutsang Y."/>
            <person name="Topham K."/>
            <person name="Towey S."/>
            <person name="Tsamla T."/>
            <person name="Tsomo N."/>
            <person name="Vallee D."/>
            <person name="Vassiliev H."/>
            <person name="Venkataraman V."/>
            <person name="Vinson J."/>
            <person name="Vo A."/>
            <person name="Wade C."/>
            <person name="Wang S."/>
            <person name="Wangchuk T."/>
            <person name="Wangdi T."/>
            <person name="Whittaker C."/>
            <person name="Wilkinson J."/>
            <person name="Wu Y."/>
            <person name="Wyman D."/>
            <person name="Yadav S."/>
            <person name="Yang S."/>
            <person name="Yang X."/>
            <person name="Yeager S."/>
            <person name="Yee E."/>
            <person name="Young G."/>
            <person name="Zainoun J."/>
            <person name="Zembeck L."/>
            <person name="Zimmer A."/>
            <person name="Zody M."/>
            <person name="Lander E."/>
        </authorList>
    </citation>
    <scope>NUCLEOTIDE SEQUENCE [LARGE SCALE GENOMIC DNA]</scope>
</reference>
<feature type="domain" description="SURP motif" evidence="5">
    <location>
        <begin position="359"/>
        <end position="402"/>
    </location>
</feature>
<dbReference type="InterPro" id="IPR008942">
    <property type="entry name" value="ENTH_VHS"/>
</dbReference>
<reference evidence="7" key="3">
    <citation type="submission" date="2025-09" db="UniProtKB">
        <authorList>
            <consortium name="Ensembl"/>
        </authorList>
    </citation>
    <scope>IDENTIFICATION</scope>
</reference>
<dbReference type="SMART" id="SM00648">
    <property type="entry name" value="SWAP"/>
    <property type="match status" value="1"/>
</dbReference>
<dbReference type="InterPro" id="IPR013170">
    <property type="entry name" value="mRNA_splic_Cwf21_dom"/>
</dbReference>
<feature type="compositionally biased region" description="Basic and acidic residues" evidence="3">
    <location>
        <begin position="786"/>
        <end position="809"/>
    </location>
</feature>
<dbReference type="InterPro" id="IPR012677">
    <property type="entry name" value="Nucleotide-bd_a/b_plait_sf"/>
</dbReference>
<feature type="domain" description="RRM" evidence="4">
    <location>
        <begin position="202"/>
        <end position="283"/>
    </location>
</feature>
<sequence>DNKLKAFSIGRMNVTKNLLNKREKEEIKKKEEDEKTEEVYKEFVASFEGSNSNVKTFVRGDVINPDSKMDTKKGKLYKPKSRLPEPEIRKPSIASPATPKSVGKPDRPNMKKKEFKKKSNLELFKEELMVMQKEREQRHTFKKAMHGAGMAAESFNSNKRQSRFQPPDDSMFDNIDDPSVDHVYPVIDDLVANSHEHDPMSTNLFLGNVSPKLDEQKLCELFGKYGPLASVKVMWPRTDDERARDRNCAFVAFMTRKDADRALRHLQGRDICDYEMKLGWGKAVPIPPHPVYVPPALMERTLPPPPSGLPFNAQPMNPAKKPKGHGVPPDFVDQEDFENTLKKSVVRVVVPTERNLLALIHRMIEFVVREGPMFEAMIMNREINNPMFRFLFDNKSPAHIYYRWRTFSVLQGENPLNYRTGKFRIFKNGSLWQPPPTNPYCTGLDETDSEEEFPMHKSAKGELKEEERDKLEDLLRSLLPRQKLIGEAMIFCMERSDCAEEIVECLAESLSILETPLTKKIARLYLISDILHNSSAKIANASFFRKQLELKLEQVMRDLHLCHEAISSRLRAEQFKQKVLSCFRAWDDWAIYPDKLLIHFQNTFLGLVGATKKQEPIVESIVDPVDEVDEDVDGVPIDHKLDVDGMPLDGEPLDGVPHDINFHDVETIPICMEEPTEVVEQPRFVQSKWETVDPEEVEAQAMTTSKWDQLENQSLDGEPLEDSNSQVGDENYLQELKYDESKRAKLREIEVKVMKFQDELESGQRERKSGISISKQVAQYREKLVERINEKEEKKQTSDKKKEKRRGQSSDEESDDSDRSKKKRRKKNKENSGTPSRGSPDRRRSRSPHRSKRSRSRSRERKKKKKSK</sequence>
<evidence type="ECO:0000259" key="6">
    <source>
        <dbReference type="PROSITE" id="PS51391"/>
    </source>
</evidence>
<dbReference type="PROSITE" id="PS50128">
    <property type="entry name" value="SURP"/>
    <property type="match status" value="1"/>
</dbReference>
<dbReference type="InterPro" id="IPR035967">
    <property type="entry name" value="SWAP/Surp_sf"/>
</dbReference>
<dbReference type="SUPFAM" id="SSF54928">
    <property type="entry name" value="RNA-binding domain, RBD"/>
    <property type="match status" value="1"/>
</dbReference>
<dbReference type="STRING" id="51511.ENSCSAVP00000015403"/>
<dbReference type="Pfam" id="PF00076">
    <property type="entry name" value="RRM_1"/>
    <property type="match status" value="1"/>
</dbReference>
<evidence type="ECO:0000256" key="2">
    <source>
        <dbReference type="PROSITE-ProRule" id="PRU00176"/>
    </source>
</evidence>
<dbReference type="GO" id="GO:0006396">
    <property type="term" value="P:RNA processing"/>
    <property type="evidence" value="ECO:0007669"/>
    <property type="project" value="InterPro"/>
</dbReference>
<dbReference type="Gene3D" id="3.30.70.330">
    <property type="match status" value="1"/>
</dbReference>
<evidence type="ECO:0000259" key="4">
    <source>
        <dbReference type="PROSITE" id="PS50102"/>
    </source>
</evidence>
<evidence type="ECO:0000256" key="3">
    <source>
        <dbReference type="SAM" id="MobiDB-lite"/>
    </source>
</evidence>
<dbReference type="PROSITE" id="PS50102">
    <property type="entry name" value="RRM"/>
    <property type="match status" value="1"/>
</dbReference>
<dbReference type="Pfam" id="PF01805">
    <property type="entry name" value="Surp"/>
    <property type="match status" value="1"/>
</dbReference>
<dbReference type="GO" id="GO:0003723">
    <property type="term" value="F:RNA binding"/>
    <property type="evidence" value="ECO:0007669"/>
    <property type="project" value="UniProtKB-UniRule"/>
</dbReference>
<feature type="compositionally biased region" description="Polar residues" evidence="3">
    <location>
        <begin position="701"/>
        <end position="715"/>
    </location>
</feature>
<feature type="compositionally biased region" description="Basic and acidic residues" evidence="3">
    <location>
        <begin position="103"/>
        <end position="115"/>
    </location>
</feature>
<dbReference type="SMART" id="SM00360">
    <property type="entry name" value="RRM"/>
    <property type="match status" value="1"/>
</dbReference>
<dbReference type="InterPro" id="IPR006569">
    <property type="entry name" value="CID_dom"/>
</dbReference>
<evidence type="ECO:0000256" key="1">
    <source>
        <dbReference type="ARBA" id="ARBA00022884"/>
    </source>
</evidence>
<feature type="domain" description="CID" evidence="6">
    <location>
        <begin position="463"/>
        <end position="608"/>
    </location>
</feature>
<dbReference type="Gene3D" id="1.25.40.90">
    <property type="match status" value="1"/>
</dbReference>
<organism evidence="7 8">
    <name type="scientific">Ciona savignyi</name>
    <name type="common">Pacific transparent sea squirt</name>
    <dbReference type="NCBI Taxonomy" id="51511"/>
    <lineage>
        <taxon>Eukaryota</taxon>
        <taxon>Metazoa</taxon>
        <taxon>Chordata</taxon>
        <taxon>Tunicata</taxon>
        <taxon>Ascidiacea</taxon>
        <taxon>Phlebobranchia</taxon>
        <taxon>Cionidae</taxon>
        <taxon>Ciona</taxon>
    </lineage>
</organism>
<dbReference type="OMA" id="FKSRVCN"/>
<dbReference type="FunCoup" id="H2ZCT7">
    <property type="interactions" value="768"/>
</dbReference>